<dbReference type="eggNOG" id="ENOG502TB8G">
    <property type="taxonomic scope" value="Eukaryota"/>
</dbReference>
<name>A0A9J7CPY6_MUSDO</name>
<dbReference type="VEuPathDB" id="VectorBase:MDOA006819"/>
<protein>
    <submittedName>
        <fullName evidence="3">Uncharacterized protein LOC101897401</fullName>
    </submittedName>
</protein>
<dbReference type="Proteomes" id="UP001652621">
    <property type="component" value="Unplaced"/>
</dbReference>
<dbReference type="VEuPathDB" id="VectorBase:MDOMA2_003155"/>
<gene>
    <name evidence="3" type="primary">LOC101897401</name>
</gene>
<evidence type="ECO:0000313" key="3">
    <source>
        <dbReference type="RefSeq" id="XP_005181154.2"/>
    </source>
</evidence>
<feature type="compositionally biased region" description="Low complexity" evidence="1">
    <location>
        <begin position="111"/>
        <end position="122"/>
    </location>
</feature>
<keyword evidence="2" id="KW-1185">Reference proteome</keyword>
<organism evidence="2 3">
    <name type="scientific">Musca domestica</name>
    <name type="common">House fly</name>
    <dbReference type="NCBI Taxonomy" id="7370"/>
    <lineage>
        <taxon>Eukaryota</taxon>
        <taxon>Metazoa</taxon>
        <taxon>Ecdysozoa</taxon>
        <taxon>Arthropoda</taxon>
        <taxon>Hexapoda</taxon>
        <taxon>Insecta</taxon>
        <taxon>Pterygota</taxon>
        <taxon>Neoptera</taxon>
        <taxon>Endopterygota</taxon>
        <taxon>Diptera</taxon>
        <taxon>Brachycera</taxon>
        <taxon>Muscomorpha</taxon>
        <taxon>Muscoidea</taxon>
        <taxon>Muscidae</taxon>
        <taxon>Musca</taxon>
    </lineage>
</organism>
<dbReference type="RefSeq" id="XP_005181154.2">
    <property type="nucleotide sequence ID" value="XM_005181097.4"/>
</dbReference>
<dbReference type="OrthoDB" id="7863223at2759"/>
<accession>A0A9J7CPY6</accession>
<feature type="region of interest" description="Disordered" evidence="1">
    <location>
        <begin position="102"/>
        <end position="122"/>
    </location>
</feature>
<evidence type="ECO:0000256" key="1">
    <source>
        <dbReference type="SAM" id="MobiDB-lite"/>
    </source>
</evidence>
<feature type="region of interest" description="Disordered" evidence="1">
    <location>
        <begin position="180"/>
        <end position="199"/>
    </location>
</feature>
<sequence>MSEYRLTDQKYSEAEYLFQTIEMAKSDEEFDVELCSTPPSHTELELELSNDPHSRYSWTLVKRRRPRRRYTVSHGGGGGGSATNGCQNGVGGSVYCNGSAGNLPPAPPSTPTSSTPTNTSLLSSSSIVNGSVDEPDQRIDSLLYILDYAPKYKKKLKEQQRTDAELAELFNVVSITASNGSSSASASSKMKLQPERGVASMSRTIRKPLGTTKIFKIHRNLKEFWETDEEDSVSAPEYDTEEEDTRFHRLGRIKPSGKLLQRKRQRRFARFEHQERMEAMVDIFDEAMTFNET</sequence>
<evidence type="ECO:0000313" key="2">
    <source>
        <dbReference type="Proteomes" id="UP001652621"/>
    </source>
</evidence>
<dbReference type="GeneID" id="101897401"/>
<reference evidence="3" key="1">
    <citation type="submission" date="2025-08" db="UniProtKB">
        <authorList>
            <consortium name="RefSeq"/>
        </authorList>
    </citation>
    <scope>IDENTIFICATION</scope>
    <source>
        <strain evidence="3">Aabys</strain>
        <tissue evidence="3">Whole body</tissue>
    </source>
</reference>
<proteinExistence type="predicted"/>